<accession>E6PKR4</accession>
<sequence>MPFSCCKFGINPMPSEFNVFHTEAYGSLQLTPRRL</sequence>
<organism evidence="1">
    <name type="scientific">mine drainage metagenome</name>
    <dbReference type="NCBI Taxonomy" id="410659"/>
    <lineage>
        <taxon>unclassified sequences</taxon>
        <taxon>metagenomes</taxon>
        <taxon>ecological metagenomes</taxon>
    </lineage>
</organism>
<dbReference type="AlphaFoldDB" id="E6PKR4"/>
<reference evidence="1" key="1">
    <citation type="submission" date="2009-10" db="EMBL/GenBank/DDBJ databases">
        <title>Diversity of trophic interactions inside an arsenic-rich microbial ecosystem.</title>
        <authorList>
            <person name="Bertin P.N."/>
            <person name="Heinrich-Salmeron A."/>
            <person name="Pelletier E."/>
            <person name="Goulhen-Chollet F."/>
            <person name="Arsene-Ploetze F."/>
            <person name="Gallien S."/>
            <person name="Calteau A."/>
            <person name="Vallenet D."/>
            <person name="Casiot C."/>
            <person name="Chane-Woon-Ming B."/>
            <person name="Giloteaux L."/>
            <person name="Barakat M."/>
            <person name="Bonnefoy V."/>
            <person name="Bruneel O."/>
            <person name="Chandler M."/>
            <person name="Cleiss J."/>
            <person name="Duran R."/>
            <person name="Elbaz-Poulichet F."/>
            <person name="Fonknechten N."/>
            <person name="Lauga B."/>
            <person name="Mornico D."/>
            <person name="Ortet P."/>
            <person name="Schaeffer C."/>
            <person name="Siguier P."/>
            <person name="Alexander Thil Smith A."/>
            <person name="Van Dorsselaer A."/>
            <person name="Weissenbach J."/>
            <person name="Medigue C."/>
            <person name="Le Paslier D."/>
        </authorList>
    </citation>
    <scope>NUCLEOTIDE SEQUENCE</scope>
</reference>
<evidence type="ECO:0000313" key="1">
    <source>
        <dbReference type="EMBL" id="CBH95515.1"/>
    </source>
</evidence>
<comment type="caution">
    <text evidence="1">The sequence shown here is derived from an EMBL/GenBank/DDBJ whole genome shotgun (WGS) entry which is preliminary data.</text>
</comment>
<proteinExistence type="predicted"/>
<dbReference type="EMBL" id="CABM01000007">
    <property type="protein sequence ID" value="CBH95515.1"/>
    <property type="molecule type" value="Genomic_DNA"/>
</dbReference>
<protein>
    <submittedName>
        <fullName evidence="1">Uncharacterized protein</fullName>
    </submittedName>
</protein>
<gene>
    <name evidence="1" type="ORF">CARN2_1777</name>
</gene>
<name>E6PKR4_9ZZZZ</name>